<keyword evidence="4" id="KW-1185">Reference proteome</keyword>
<sequence>MILRTVARLIEAAVVIATAVALTACGPGSTAPSAADVTGSAPATPPVRATEGASPTKSAVSPTAAVVDPARVKADFRDGLMTYCLRTYQLQRAADERYPGGSSASLSGFSGLVLQSMDQWQPRLEVLRPPADLAGVFEEFLVNVEDIRAGREAEAAATSPAELQVAGDRVQMAYTERYRLAKLMHADTCDGELPTMEKAAVAAATKAFDLTTDATKACRTLVTPQFVATQWADQARPMSACTADASRRRAHPEKVATGIKVTTITGVESLTATVHFTEVGGCCAGQRTVARLYFYRDKGWKIRSMSYE</sequence>
<dbReference type="AlphaFoldDB" id="A0A852WJT3"/>
<accession>A0A852WJT3</accession>
<organism evidence="3 4">
    <name type="scientific">Pedococcus badiiscoriae</name>
    <dbReference type="NCBI Taxonomy" id="642776"/>
    <lineage>
        <taxon>Bacteria</taxon>
        <taxon>Bacillati</taxon>
        <taxon>Actinomycetota</taxon>
        <taxon>Actinomycetes</taxon>
        <taxon>Micrococcales</taxon>
        <taxon>Intrasporangiaceae</taxon>
        <taxon>Pedococcus</taxon>
    </lineage>
</organism>
<dbReference type="EMBL" id="JACCAB010000001">
    <property type="protein sequence ID" value="NYG05572.1"/>
    <property type="molecule type" value="Genomic_DNA"/>
</dbReference>
<evidence type="ECO:0000256" key="2">
    <source>
        <dbReference type="SAM" id="SignalP"/>
    </source>
</evidence>
<dbReference type="Proteomes" id="UP000573599">
    <property type="component" value="Unassembled WGS sequence"/>
</dbReference>
<name>A0A852WJT3_9MICO</name>
<dbReference type="PROSITE" id="PS51257">
    <property type="entry name" value="PROKAR_LIPOPROTEIN"/>
    <property type="match status" value="1"/>
</dbReference>
<feature type="chain" id="PRO_5038776198" evidence="2">
    <location>
        <begin position="25"/>
        <end position="308"/>
    </location>
</feature>
<evidence type="ECO:0000256" key="1">
    <source>
        <dbReference type="SAM" id="MobiDB-lite"/>
    </source>
</evidence>
<protein>
    <submittedName>
        <fullName evidence="3">Uncharacterized protein</fullName>
    </submittedName>
</protein>
<proteinExistence type="predicted"/>
<feature type="signal peptide" evidence="2">
    <location>
        <begin position="1"/>
        <end position="24"/>
    </location>
</feature>
<evidence type="ECO:0000313" key="4">
    <source>
        <dbReference type="Proteomes" id="UP000573599"/>
    </source>
</evidence>
<evidence type="ECO:0000313" key="3">
    <source>
        <dbReference type="EMBL" id="NYG05572.1"/>
    </source>
</evidence>
<reference evidence="3 4" key="1">
    <citation type="submission" date="2020-07" db="EMBL/GenBank/DDBJ databases">
        <title>Sequencing the genomes of 1000 actinobacteria strains.</title>
        <authorList>
            <person name="Klenk H.-P."/>
        </authorList>
    </citation>
    <scope>NUCLEOTIDE SEQUENCE [LARGE SCALE GENOMIC DNA]</scope>
    <source>
        <strain evidence="3 4">DSM 23987</strain>
    </source>
</reference>
<comment type="caution">
    <text evidence="3">The sequence shown here is derived from an EMBL/GenBank/DDBJ whole genome shotgun (WGS) entry which is preliminary data.</text>
</comment>
<feature type="region of interest" description="Disordered" evidence="1">
    <location>
        <begin position="30"/>
        <end position="62"/>
    </location>
</feature>
<gene>
    <name evidence="3" type="ORF">BJ986_000059</name>
</gene>
<dbReference type="RefSeq" id="WP_179420174.1">
    <property type="nucleotide sequence ID" value="NZ_JACCAB010000001.1"/>
</dbReference>
<keyword evidence="2" id="KW-0732">Signal</keyword>